<keyword evidence="1" id="KW-1133">Transmembrane helix</keyword>
<feature type="transmembrane region" description="Helical" evidence="1">
    <location>
        <begin position="133"/>
        <end position="151"/>
    </location>
</feature>
<sequence length="199" mass="20842">MIWWCKARAVPALLATLIATIALGLFIGDAQLPVPALTGASGDFLIGHLITLAPAIVLLYGTGRGDLAIETVASRPLRVWDTALAGAIGILGLSTAVVSRLAESDGLTTVLGRNLAGYTAIALFLMPVLGQRLSTSALACIPLICAATGWARNGQPEQWAWILHPADSLRALILVAALLPVGMAFALTWRRPPLTIRGH</sequence>
<protein>
    <submittedName>
        <fullName evidence="2">Uncharacterized protein</fullName>
    </submittedName>
</protein>
<evidence type="ECO:0000313" key="3">
    <source>
        <dbReference type="Proteomes" id="UP000095705"/>
    </source>
</evidence>
<organism evidence="2 3">
    <name type="scientific">Streptomyces subrutilus</name>
    <dbReference type="NCBI Taxonomy" id="36818"/>
    <lineage>
        <taxon>Bacteria</taxon>
        <taxon>Bacillati</taxon>
        <taxon>Actinomycetota</taxon>
        <taxon>Actinomycetes</taxon>
        <taxon>Kitasatosporales</taxon>
        <taxon>Streptomycetaceae</taxon>
        <taxon>Streptomyces</taxon>
    </lineage>
</organism>
<dbReference type="Proteomes" id="UP000095705">
    <property type="component" value="Unassembled WGS sequence"/>
</dbReference>
<feature type="transmembrane region" description="Helical" evidence="1">
    <location>
        <begin position="82"/>
        <end position="101"/>
    </location>
</feature>
<gene>
    <name evidence="2" type="ORF">BGK67_33440</name>
</gene>
<name>A0A1E5P079_9ACTN</name>
<feature type="transmembrane region" description="Helical" evidence="1">
    <location>
        <begin position="171"/>
        <end position="189"/>
    </location>
</feature>
<keyword evidence="1" id="KW-0812">Transmembrane</keyword>
<evidence type="ECO:0000313" key="2">
    <source>
        <dbReference type="EMBL" id="OEJ22445.1"/>
    </source>
</evidence>
<dbReference type="STRING" id="36818.BGK67_33440"/>
<feature type="transmembrane region" description="Helical" evidence="1">
    <location>
        <begin position="107"/>
        <end position="126"/>
    </location>
</feature>
<accession>A0A1E5P079</accession>
<evidence type="ECO:0000256" key="1">
    <source>
        <dbReference type="SAM" id="Phobius"/>
    </source>
</evidence>
<dbReference type="RefSeq" id="WP_069924495.1">
    <property type="nucleotide sequence ID" value="NZ_MEHK01000002.1"/>
</dbReference>
<dbReference type="AlphaFoldDB" id="A0A1E5P079"/>
<proteinExistence type="predicted"/>
<dbReference type="OrthoDB" id="4245347at2"/>
<dbReference type="EMBL" id="MEHK01000002">
    <property type="protein sequence ID" value="OEJ22445.1"/>
    <property type="molecule type" value="Genomic_DNA"/>
</dbReference>
<reference evidence="2 3" key="1">
    <citation type="submission" date="2016-08" db="EMBL/GenBank/DDBJ databases">
        <title>The complete genome of Streptomyces subrutilus 10-1-1.</title>
        <authorList>
            <person name="Chen X."/>
        </authorList>
    </citation>
    <scope>NUCLEOTIDE SEQUENCE [LARGE SCALE GENOMIC DNA]</scope>
    <source>
        <strain evidence="2 3">10-1-1</strain>
    </source>
</reference>
<keyword evidence="3" id="KW-1185">Reference proteome</keyword>
<keyword evidence="1" id="KW-0472">Membrane</keyword>
<feature type="transmembrane region" description="Helical" evidence="1">
    <location>
        <begin position="44"/>
        <end position="61"/>
    </location>
</feature>
<comment type="caution">
    <text evidence="2">The sequence shown here is derived from an EMBL/GenBank/DDBJ whole genome shotgun (WGS) entry which is preliminary data.</text>
</comment>